<dbReference type="OrthoDB" id="6629629at2759"/>
<evidence type="ECO:0000256" key="1">
    <source>
        <dbReference type="PROSITE-ProRule" id="PRU00371"/>
    </source>
</evidence>
<dbReference type="EMBL" id="NEVH01001349">
    <property type="protein sequence ID" value="PNF42943.1"/>
    <property type="molecule type" value="Genomic_DNA"/>
</dbReference>
<dbReference type="PROSITE" id="PS51029">
    <property type="entry name" value="MADF"/>
    <property type="match status" value="1"/>
</dbReference>
<evidence type="ECO:0000256" key="2">
    <source>
        <dbReference type="SAM" id="MobiDB-lite"/>
    </source>
</evidence>
<organism evidence="5 6">
    <name type="scientific">Cryptotermes secundus</name>
    <dbReference type="NCBI Taxonomy" id="105785"/>
    <lineage>
        <taxon>Eukaryota</taxon>
        <taxon>Metazoa</taxon>
        <taxon>Ecdysozoa</taxon>
        <taxon>Arthropoda</taxon>
        <taxon>Hexapoda</taxon>
        <taxon>Insecta</taxon>
        <taxon>Pterygota</taxon>
        <taxon>Neoptera</taxon>
        <taxon>Polyneoptera</taxon>
        <taxon>Dictyoptera</taxon>
        <taxon>Blattodea</taxon>
        <taxon>Blattoidea</taxon>
        <taxon>Termitoidae</taxon>
        <taxon>Kalotermitidae</taxon>
        <taxon>Cryptotermitinae</taxon>
        <taxon>Cryptotermes</taxon>
    </lineage>
</organism>
<dbReference type="AlphaFoldDB" id="A0A2J7RQ41"/>
<dbReference type="STRING" id="105785.A0A2J7RQ41"/>
<keyword evidence="1" id="KW-0539">Nucleus</keyword>
<dbReference type="InterPro" id="IPR004210">
    <property type="entry name" value="BESS_motif"/>
</dbReference>
<dbReference type="PROSITE" id="PS51031">
    <property type="entry name" value="BESS"/>
    <property type="match status" value="1"/>
</dbReference>
<name>A0A2J7RQ41_9NEOP</name>
<comment type="subcellular location">
    <subcellularLocation>
        <location evidence="1">Nucleus</location>
    </subcellularLocation>
</comment>
<evidence type="ECO:0000313" key="6">
    <source>
        <dbReference type="Proteomes" id="UP000235965"/>
    </source>
</evidence>
<keyword evidence="6" id="KW-1185">Reference proteome</keyword>
<feature type="non-terminal residue" evidence="5">
    <location>
        <position position="252"/>
    </location>
</feature>
<evidence type="ECO:0008006" key="7">
    <source>
        <dbReference type="Google" id="ProtNLM"/>
    </source>
</evidence>
<gene>
    <name evidence="5" type="ORF">B7P43_G11715</name>
</gene>
<feature type="compositionally biased region" description="Basic and acidic residues" evidence="2">
    <location>
        <begin position="120"/>
        <end position="136"/>
    </location>
</feature>
<evidence type="ECO:0000259" key="3">
    <source>
        <dbReference type="PROSITE" id="PS51029"/>
    </source>
</evidence>
<dbReference type="InParanoid" id="A0A2J7RQ41"/>
<comment type="caution">
    <text evidence="5">The sequence shown here is derived from an EMBL/GenBank/DDBJ whole genome shotgun (WGS) entry which is preliminary data.</text>
</comment>
<feature type="domain" description="MADF" evidence="3">
    <location>
        <begin position="5"/>
        <end position="98"/>
    </location>
</feature>
<dbReference type="InterPro" id="IPR006578">
    <property type="entry name" value="MADF-dom"/>
</dbReference>
<dbReference type="GO" id="GO:0005634">
    <property type="term" value="C:nucleus"/>
    <property type="evidence" value="ECO:0007669"/>
    <property type="project" value="UniProtKB-SubCell"/>
</dbReference>
<sequence length="252" mass="29489">MDTDKLIRLVHVRRGLWDREHPAHRSVYAVNALWEEVAQELNSTIDDARIIWQTLRHNFSKRMRRMRMRGCGVDDLKFVDEESMQRFRSLYFLKSQFRSTESVGHIPPEEKRTSGQKYKNSRDDQTGTRDEKVETSKLSKFDGVPADVLNAETDSDTSVPLSPNEEQAALNIDWHTRNHITRRLYETDVGNALPEIKRPILKVRKDGHKAHDEDISFFESLIPHVKGLSPAMKMLLRLKTQELIYNFVYNQK</sequence>
<proteinExistence type="predicted"/>
<accession>A0A2J7RQ41</accession>
<evidence type="ECO:0000313" key="5">
    <source>
        <dbReference type="EMBL" id="PNF42943.1"/>
    </source>
</evidence>
<dbReference type="Pfam" id="PF10545">
    <property type="entry name" value="MADF_DNA_bdg"/>
    <property type="match status" value="1"/>
</dbReference>
<protein>
    <recommendedName>
        <fullName evidence="7">MADF domain-containing protein</fullName>
    </recommendedName>
</protein>
<dbReference type="InterPro" id="IPR039353">
    <property type="entry name" value="TF_Adf1"/>
</dbReference>
<evidence type="ECO:0000259" key="4">
    <source>
        <dbReference type="PROSITE" id="PS51031"/>
    </source>
</evidence>
<dbReference type="GO" id="GO:0003677">
    <property type="term" value="F:DNA binding"/>
    <property type="evidence" value="ECO:0007669"/>
    <property type="project" value="InterPro"/>
</dbReference>
<reference evidence="5 6" key="1">
    <citation type="submission" date="2017-12" db="EMBL/GenBank/DDBJ databases">
        <title>Hemimetabolous genomes reveal molecular basis of termite eusociality.</title>
        <authorList>
            <person name="Harrison M.C."/>
            <person name="Jongepier E."/>
            <person name="Robertson H.M."/>
            <person name="Arning N."/>
            <person name="Bitard-Feildel T."/>
            <person name="Chao H."/>
            <person name="Childers C.P."/>
            <person name="Dinh H."/>
            <person name="Doddapaneni H."/>
            <person name="Dugan S."/>
            <person name="Gowin J."/>
            <person name="Greiner C."/>
            <person name="Han Y."/>
            <person name="Hu H."/>
            <person name="Hughes D.S.T."/>
            <person name="Huylmans A.-K."/>
            <person name="Kemena C."/>
            <person name="Kremer L.P.M."/>
            <person name="Lee S.L."/>
            <person name="Lopez-Ezquerra A."/>
            <person name="Mallet L."/>
            <person name="Monroy-Kuhn J.M."/>
            <person name="Moser A."/>
            <person name="Murali S.C."/>
            <person name="Muzny D.M."/>
            <person name="Otani S."/>
            <person name="Piulachs M.-D."/>
            <person name="Poelchau M."/>
            <person name="Qu J."/>
            <person name="Schaub F."/>
            <person name="Wada-Katsumata A."/>
            <person name="Worley K.C."/>
            <person name="Xie Q."/>
            <person name="Ylla G."/>
            <person name="Poulsen M."/>
            <person name="Gibbs R.A."/>
            <person name="Schal C."/>
            <person name="Richards S."/>
            <person name="Belles X."/>
            <person name="Korb J."/>
            <person name="Bornberg-Bauer E."/>
        </authorList>
    </citation>
    <scope>NUCLEOTIDE SEQUENCE [LARGE SCALE GENOMIC DNA]</scope>
    <source>
        <tissue evidence="5">Whole body</tissue>
    </source>
</reference>
<dbReference type="Pfam" id="PF02944">
    <property type="entry name" value="BESS"/>
    <property type="match status" value="1"/>
</dbReference>
<dbReference type="SMART" id="SM00595">
    <property type="entry name" value="MADF"/>
    <property type="match status" value="1"/>
</dbReference>
<feature type="region of interest" description="Disordered" evidence="2">
    <location>
        <begin position="102"/>
        <end position="136"/>
    </location>
</feature>
<feature type="domain" description="BESS" evidence="4">
    <location>
        <begin position="211"/>
        <end position="250"/>
    </location>
</feature>
<dbReference type="PANTHER" id="PTHR12243:SF67">
    <property type="entry name" value="COREPRESSOR OF PANGOLIN, ISOFORM A-RELATED"/>
    <property type="match status" value="1"/>
</dbReference>
<dbReference type="Proteomes" id="UP000235965">
    <property type="component" value="Unassembled WGS sequence"/>
</dbReference>
<dbReference type="PANTHER" id="PTHR12243">
    <property type="entry name" value="MADF DOMAIN TRANSCRIPTION FACTOR"/>
    <property type="match status" value="1"/>
</dbReference>